<feature type="transmembrane region" description="Helical" evidence="3">
    <location>
        <begin position="1437"/>
        <end position="1459"/>
    </location>
</feature>
<dbReference type="InterPro" id="IPR050708">
    <property type="entry name" value="T6SS_VgrG/RHS"/>
</dbReference>
<dbReference type="RefSeq" id="WP_191318335.1">
    <property type="nucleotide sequence ID" value="NZ_BNCG01000003.1"/>
</dbReference>
<keyword evidence="3" id="KW-0812">Transmembrane</keyword>
<dbReference type="Proteomes" id="UP001595704">
    <property type="component" value="Unassembled WGS sequence"/>
</dbReference>
<keyword evidence="3" id="KW-0472">Membrane</keyword>
<sequence length="1603" mass="168545">MAAYFSHSDNFVNSVSSNVDPRTGMFTCTATLGHSSENIFRGPKLPLMIGYAPFQSENFGLGTGWTFNFSSYDSASGVLNCMNGENYTVQQNGQQYSLNQAKLTSLKLSSDASWYRVDHGDGTIEILKGPGDAHTVKVPVTIYAPGGAAFNLDWQEDRNNPDRLLISAIRDNNNVKVLSATYSPTGFTLTLWPGSASQVVYAGAIAMDQLRSLTATGKDAGGKPQSWAWTFGYDTSPSQGPVLNQVAYPLGMVEQVVYRISGHDFPNGGPGTPLPYVSSFTRTAHGGGPVETFDYAFSTKNFLGGGDGHFGSASPLYNPAMDNLYAHTGESPPYAYTSTVTHKNGAATPVVTTRTYDVFHRLVSEIEAYEKNTSRQRVTDYYGNSLNDFTSQPNNYQLPRSVTTTYAAPRGPDGTGGKRAETTTFAYDAQDGVRTMMQTPDGVITDYVYYDARNNQTTTTDGFTYACPDSLSGRKRHVKTITITYPATRDSAGNPLDARTELHEFAWDKIPIPGGGQTSGPAPYAVVPTNVRSSTLDHGKTIADGVKTKLRLLTIAYVTTGADLGRISNVTEQLPDEHGAFRDVAALAMTYDTTADTFTETMAFTGHAGTTATATASRSFCVRTGQVTRSVSELGVATTRVYDWLGRIQTLTAAEGSPYAHITSCAYTLAKRGADAVATLSATLDDNAGRKARLALDGAGRLIAIDRGNGAPGGADQWLNVANASYDALGRPDTATILDYVAGTTAPTSASSGSFGYDSWTLNNLRQVTAGPWSRDDFDPVALKGVASWTRNVDPGNAGRAVTAYDTLQTPFSVTRITASGRTDGASAMSHDGRKRLRLHADEAGNITRASHDDWNRPTTLNLADSTRVDVAYDTAFTKALPTAISINSATVATRTHDGLGRVTSQTWGNQAATWSYDGAATRPASHAIAGGNTVDCTYVSELGEAVRSRTVRKGSLSHAFTYYDNDDPAKNPAGRLRTATQTDKNDPGNCSTITRTYDAWGLLSSEQITMAGKDLGTASWTYTAIGRPRTYTDPTGRTYTFAYDANGRLKTASNGSLRSGGSTIAYVHDDASGRITGWSVSKGGAALATATIAYDDFGRETYRTIAIAGGDALTITGGDSIANASQKYGPNSLVAKTSVLLNKSVVQQNTYAYDKRLRLSRVVCAGAHPPATRDGTPIAAIAYAYDACNNITAITRSPALGDAEITSCGYDAANPFVLNTLDGQTVTSDAAGAITAMGRRVFTHDGFGRLASVAENGVAIATYRYDALNRLICQIPAEGDPRYFFYAGDALAAIVDAADGDIAGGEATSWLHAAGGAAIEEGPLGTTIIAADAAGTVTGWAPPATRTFTTIPYEPYGAAPPNLPASAPLLGYNGQYRDAATGLQHLGNGYRPYDPAIGRFIAPDSESPFGKGGHNPFAYCDNDPVNFNDPTGQAKWWKVLLWSVVTVAAAVATVAAVAAIATTGIGLGLVAGVVAATSFTIWGATGIADQFLDDGAASYDTPSSGSAANGDAKAANTVHEIHKWSFLVGLGGLFGSRGGSAADTGSAASTAGSAATAPHALMAAAPTTPASPQDQTLASPRPASRAPPTTLADAHQPGPVRA</sequence>
<dbReference type="EMBL" id="JBHRYC010000086">
    <property type="protein sequence ID" value="MFC3638952.1"/>
    <property type="molecule type" value="Genomic_DNA"/>
</dbReference>
<organism evidence="5 6">
    <name type="scientific">Camelimonas fluminis</name>
    <dbReference type="NCBI Taxonomy" id="1576911"/>
    <lineage>
        <taxon>Bacteria</taxon>
        <taxon>Pseudomonadati</taxon>
        <taxon>Pseudomonadota</taxon>
        <taxon>Alphaproteobacteria</taxon>
        <taxon>Hyphomicrobiales</taxon>
        <taxon>Chelatococcaceae</taxon>
        <taxon>Camelimonas</taxon>
    </lineage>
</organism>
<evidence type="ECO:0000256" key="2">
    <source>
        <dbReference type="SAM" id="MobiDB-lite"/>
    </source>
</evidence>
<feature type="domain" description="Teneurin-like YD-shell" evidence="4">
    <location>
        <begin position="1092"/>
        <end position="1407"/>
    </location>
</feature>
<reference evidence="6" key="1">
    <citation type="journal article" date="2019" name="Int. J. Syst. Evol. Microbiol.">
        <title>The Global Catalogue of Microorganisms (GCM) 10K type strain sequencing project: providing services to taxonomists for standard genome sequencing and annotation.</title>
        <authorList>
            <consortium name="The Broad Institute Genomics Platform"/>
            <consortium name="The Broad Institute Genome Sequencing Center for Infectious Disease"/>
            <person name="Wu L."/>
            <person name="Ma J."/>
        </authorList>
    </citation>
    <scope>NUCLEOTIDE SEQUENCE [LARGE SCALE GENOMIC DNA]</scope>
    <source>
        <strain evidence="6">KCTC 42282</strain>
    </source>
</reference>
<dbReference type="PANTHER" id="PTHR32305">
    <property type="match status" value="1"/>
</dbReference>
<feature type="compositionally biased region" description="Low complexity" evidence="2">
    <location>
        <begin position="1578"/>
        <end position="1593"/>
    </location>
</feature>
<evidence type="ECO:0000313" key="6">
    <source>
        <dbReference type="Proteomes" id="UP001595704"/>
    </source>
</evidence>
<evidence type="ECO:0000313" key="5">
    <source>
        <dbReference type="EMBL" id="MFC3638952.1"/>
    </source>
</evidence>
<dbReference type="NCBIfam" id="TIGR03696">
    <property type="entry name" value="Rhs_assc_core"/>
    <property type="match status" value="1"/>
</dbReference>
<dbReference type="Pfam" id="PF25023">
    <property type="entry name" value="TEN_YD-shell"/>
    <property type="match status" value="1"/>
</dbReference>
<comment type="caution">
    <text evidence="5">The sequence shown here is derived from an EMBL/GenBank/DDBJ whole genome shotgun (WGS) entry which is preliminary data.</text>
</comment>
<dbReference type="NCBIfam" id="TIGR01643">
    <property type="entry name" value="YD_repeat_2x"/>
    <property type="match status" value="1"/>
</dbReference>
<dbReference type="Pfam" id="PF05593">
    <property type="entry name" value="RHS_repeat"/>
    <property type="match status" value="1"/>
</dbReference>
<name>A0ABV7UJP6_9HYPH</name>
<dbReference type="InterPro" id="IPR056823">
    <property type="entry name" value="TEN-like_YD-shell"/>
</dbReference>
<dbReference type="InterPro" id="IPR006530">
    <property type="entry name" value="YD"/>
</dbReference>
<keyword evidence="6" id="KW-1185">Reference proteome</keyword>
<accession>A0ABV7UJP6</accession>
<feature type="transmembrane region" description="Helical" evidence="3">
    <location>
        <begin position="1466"/>
        <end position="1485"/>
    </location>
</feature>
<evidence type="ECO:0000259" key="4">
    <source>
        <dbReference type="Pfam" id="PF25023"/>
    </source>
</evidence>
<dbReference type="PANTHER" id="PTHR32305:SF15">
    <property type="entry name" value="PROTEIN RHSA-RELATED"/>
    <property type="match status" value="1"/>
</dbReference>
<gene>
    <name evidence="5" type="ORF">ACFONL_16555</name>
</gene>
<keyword evidence="1" id="KW-0677">Repeat</keyword>
<proteinExistence type="predicted"/>
<feature type="compositionally biased region" description="Low complexity" evidence="2">
    <location>
        <begin position="1560"/>
        <end position="1571"/>
    </location>
</feature>
<dbReference type="Gene3D" id="2.180.10.10">
    <property type="entry name" value="RHS repeat-associated core"/>
    <property type="match status" value="2"/>
</dbReference>
<dbReference type="InterPro" id="IPR031325">
    <property type="entry name" value="RHS_repeat"/>
</dbReference>
<feature type="region of interest" description="Disordered" evidence="2">
    <location>
        <begin position="1560"/>
        <end position="1603"/>
    </location>
</feature>
<protein>
    <submittedName>
        <fullName evidence="5">RHS repeat-associated core domain-containing protein</fullName>
    </submittedName>
</protein>
<evidence type="ECO:0000256" key="1">
    <source>
        <dbReference type="ARBA" id="ARBA00022737"/>
    </source>
</evidence>
<keyword evidence="3" id="KW-1133">Transmembrane helix</keyword>
<dbReference type="InterPro" id="IPR022385">
    <property type="entry name" value="Rhs_assc_core"/>
</dbReference>
<evidence type="ECO:0000256" key="3">
    <source>
        <dbReference type="SAM" id="Phobius"/>
    </source>
</evidence>